<comment type="caution">
    <text evidence="8">The sequence shown here is derived from an EMBL/GenBank/DDBJ whole genome shotgun (WGS) entry which is preliminary data.</text>
</comment>
<evidence type="ECO:0000256" key="1">
    <source>
        <dbReference type="ARBA" id="ARBA00000085"/>
    </source>
</evidence>
<dbReference type="InterPro" id="IPR003594">
    <property type="entry name" value="HATPase_dom"/>
</dbReference>
<dbReference type="GO" id="GO:0000155">
    <property type="term" value="F:phosphorelay sensor kinase activity"/>
    <property type="evidence" value="ECO:0007669"/>
    <property type="project" value="TreeGrafter"/>
</dbReference>
<feature type="transmembrane region" description="Helical" evidence="5">
    <location>
        <begin position="187"/>
        <end position="208"/>
    </location>
</feature>
<dbReference type="STRING" id="1480694.DC28_07290"/>
<keyword evidence="5" id="KW-1133">Transmembrane helix</keyword>
<dbReference type="InterPro" id="IPR005467">
    <property type="entry name" value="His_kinase_dom"/>
</dbReference>
<evidence type="ECO:0000256" key="3">
    <source>
        <dbReference type="ARBA" id="ARBA00022553"/>
    </source>
</evidence>
<feature type="transmembrane region" description="Helical" evidence="5">
    <location>
        <begin position="333"/>
        <end position="356"/>
    </location>
</feature>
<proteinExistence type="predicted"/>
<dbReference type="SMART" id="SM00448">
    <property type="entry name" value="REC"/>
    <property type="match status" value="1"/>
</dbReference>
<dbReference type="Pfam" id="PF07695">
    <property type="entry name" value="7TMR-DISM_7TM"/>
    <property type="match status" value="1"/>
</dbReference>
<feature type="domain" description="Histidine kinase" evidence="6">
    <location>
        <begin position="653"/>
        <end position="870"/>
    </location>
</feature>
<dbReference type="PANTHER" id="PTHR43547:SF2">
    <property type="entry name" value="HYBRID SIGNAL TRANSDUCTION HISTIDINE KINASE C"/>
    <property type="match status" value="1"/>
</dbReference>
<dbReference type="SUPFAM" id="SSF52172">
    <property type="entry name" value="CheY-like"/>
    <property type="match status" value="1"/>
</dbReference>
<dbReference type="InterPro" id="IPR036890">
    <property type="entry name" value="HATPase_C_sf"/>
</dbReference>
<feature type="transmembrane region" description="Helical" evidence="5">
    <location>
        <begin position="368"/>
        <end position="388"/>
    </location>
</feature>
<keyword evidence="5" id="KW-0472">Membrane</keyword>
<dbReference type="PROSITE" id="PS50110">
    <property type="entry name" value="RESPONSE_REGULATORY"/>
    <property type="match status" value="1"/>
</dbReference>
<dbReference type="InterPro" id="IPR001789">
    <property type="entry name" value="Sig_transdc_resp-reg_receiver"/>
</dbReference>
<feature type="modified residue" description="4-aspartylphosphate" evidence="4">
    <location>
        <position position="561"/>
    </location>
</feature>
<evidence type="ECO:0000313" key="8">
    <source>
        <dbReference type="EMBL" id="KGE72450.1"/>
    </source>
</evidence>
<feature type="transmembrane region" description="Helical" evidence="5">
    <location>
        <begin position="280"/>
        <end position="299"/>
    </location>
</feature>
<sequence>MNNWTKFEARFTFVLAALTAILIVIILLVSQFDFQSEGAAGIDYQLWVNQSNVRKSATQLADRDGAYQELSADSFSTSSLYAYLWIEIQNNQDRERSVMFANRNSNYYTELLAPKPSGAVTMFRHGDIVPTYQTPVRSLNAAFPLSVPGKSTRTVVVEFHGPRGILITPELLGVTEFTNRTVTERSLIGGITGSFLTLVIVSILGGILLRERVFFVIAAFDTSVFLFFLRQSRALLLYFDTLVYPEWLFPLTIFLNMAGAYVLAEGLFSRELPKSIRYFLRSMLGIGLVLVVISGFMIPYQIADILNLLSILMLLSLGFPIALVIRKRDVERIWIILTFVPWVVMMVLDILSGLGGLREPAFLKYRQIFGLLAHMFLGSSVLLNSIWLRFQRSVKQAQSEVERLRSQADQELLSLQGLSQSMVFELHNQLRRPVESIIATARILNRKFTNPQITAATQVIADEAIALKHQIQQTAGCIDEDDRILDRPDCRPLVELREQEDIDESAEHDHGTIWIFETDDRKATHLGLLLQAEGYRVNTAHTDISVLQAAVHQKVDTLILDPTSTGEGAYHLCRLIRDNHNLFELPILMITNYYADHLMQKGYAVGVNDFLTRPFEASELAVRVQTLVRLKQIAGHNLSLSQSEREKNAFLFFLTHNVNTPLTILLNRIRDLGSLKQSDDSGIGEIYDDLAVSSREINDIVQNVLISFRLSDGRQTVRLEDVDLQALLHSVIQDLSRKAENKDQHLSLDIPQDCPQAYGDYTAVKGILYNLIDNGIKFTPPGGTITVTVSSENPILVEVADTGPGVPEEETNKLFGRFEKLTTRPTGGESSTGLGLFVGRELARMVQGDLYYRVNTPHGSRFILQLTTYEEEIHG</sequence>
<feature type="domain" description="Response regulatory" evidence="7">
    <location>
        <begin position="512"/>
        <end position="628"/>
    </location>
</feature>
<dbReference type="Gene3D" id="3.40.50.2300">
    <property type="match status" value="1"/>
</dbReference>
<evidence type="ECO:0000256" key="2">
    <source>
        <dbReference type="ARBA" id="ARBA00012438"/>
    </source>
</evidence>
<feature type="transmembrane region" description="Helical" evidence="5">
    <location>
        <begin position="213"/>
        <end position="229"/>
    </location>
</feature>
<dbReference type="SMART" id="SM00387">
    <property type="entry name" value="HATPase_c"/>
    <property type="match status" value="1"/>
</dbReference>
<evidence type="ECO:0000256" key="5">
    <source>
        <dbReference type="SAM" id="Phobius"/>
    </source>
</evidence>
<dbReference type="PRINTS" id="PR00344">
    <property type="entry name" value="BCTRLSENSOR"/>
</dbReference>
<reference evidence="8 9" key="1">
    <citation type="submission" date="2014-05" db="EMBL/GenBank/DDBJ databases">
        <title>De novo Genome Sequence of Spirocheata sp.</title>
        <authorList>
            <person name="Shivani Y."/>
            <person name="Subhash Y."/>
            <person name="Tushar L."/>
            <person name="Sasikala C."/>
            <person name="Ramana C.V."/>
        </authorList>
    </citation>
    <scope>NUCLEOTIDE SEQUENCE [LARGE SCALE GENOMIC DNA]</scope>
    <source>
        <strain evidence="8 9">JC230</strain>
    </source>
</reference>
<keyword evidence="9" id="KW-1185">Reference proteome</keyword>
<feature type="transmembrane region" description="Helical" evidence="5">
    <location>
        <begin position="12"/>
        <end position="32"/>
    </location>
</feature>
<dbReference type="Pfam" id="PF02518">
    <property type="entry name" value="HATPase_c"/>
    <property type="match status" value="1"/>
</dbReference>
<dbReference type="AlphaFoldDB" id="A0A098QX65"/>
<dbReference type="PANTHER" id="PTHR43547">
    <property type="entry name" value="TWO-COMPONENT HISTIDINE KINASE"/>
    <property type="match status" value="1"/>
</dbReference>
<organism evidence="8 9">
    <name type="scientific">Spirochaeta lutea</name>
    <dbReference type="NCBI Taxonomy" id="1480694"/>
    <lineage>
        <taxon>Bacteria</taxon>
        <taxon>Pseudomonadati</taxon>
        <taxon>Spirochaetota</taxon>
        <taxon>Spirochaetia</taxon>
        <taxon>Spirochaetales</taxon>
        <taxon>Spirochaetaceae</taxon>
        <taxon>Spirochaeta</taxon>
    </lineage>
</organism>
<evidence type="ECO:0000259" key="6">
    <source>
        <dbReference type="PROSITE" id="PS50109"/>
    </source>
</evidence>
<comment type="catalytic activity">
    <reaction evidence="1">
        <text>ATP + protein L-histidine = ADP + protein N-phospho-L-histidine.</text>
        <dbReference type="EC" id="2.7.13.3"/>
    </reaction>
</comment>
<evidence type="ECO:0000259" key="7">
    <source>
        <dbReference type="PROSITE" id="PS50110"/>
    </source>
</evidence>
<name>A0A098QX65_9SPIO</name>
<keyword evidence="5" id="KW-0812">Transmembrane</keyword>
<dbReference type="SUPFAM" id="SSF55874">
    <property type="entry name" value="ATPase domain of HSP90 chaperone/DNA topoisomerase II/histidine kinase"/>
    <property type="match status" value="1"/>
</dbReference>
<protein>
    <recommendedName>
        <fullName evidence="2">histidine kinase</fullName>
        <ecNumber evidence="2">2.7.13.3</ecNumber>
    </recommendedName>
</protein>
<dbReference type="EMBL" id="JNUP01000052">
    <property type="protein sequence ID" value="KGE72450.1"/>
    <property type="molecule type" value="Genomic_DNA"/>
</dbReference>
<dbReference type="eggNOG" id="COG2205">
    <property type="taxonomic scope" value="Bacteria"/>
</dbReference>
<feature type="transmembrane region" description="Helical" evidence="5">
    <location>
        <begin position="249"/>
        <end position="268"/>
    </location>
</feature>
<dbReference type="PROSITE" id="PS50109">
    <property type="entry name" value="HIS_KIN"/>
    <property type="match status" value="1"/>
</dbReference>
<dbReference type="Proteomes" id="UP000029692">
    <property type="component" value="Unassembled WGS sequence"/>
</dbReference>
<dbReference type="Pfam" id="PF00072">
    <property type="entry name" value="Response_reg"/>
    <property type="match status" value="1"/>
</dbReference>
<dbReference type="InterPro" id="IPR011006">
    <property type="entry name" value="CheY-like_superfamily"/>
</dbReference>
<dbReference type="EC" id="2.7.13.3" evidence="2"/>
<gene>
    <name evidence="8" type="ORF">DC28_07290</name>
</gene>
<accession>A0A098QX65</accession>
<dbReference type="InterPro" id="IPR011623">
    <property type="entry name" value="7TMR_DISM_rcpt_extracell_dom1"/>
</dbReference>
<feature type="transmembrane region" description="Helical" evidence="5">
    <location>
        <begin position="305"/>
        <end position="326"/>
    </location>
</feature>
<evidence type="ECO:0000313" key="9">
    <source>
        <dbReference type="Proteomes" id="UP000029692"/>
    </source>
</evidence>
<dbReference type="RefSeq" id="WP_037547224.1">
    <property type="nucleotide sequence ID" value="NZ_JNUP01000052.1"/>
</dbReference>
<dbReference type="Gene3D" id="3.30.565.10">
    <property type="entry name" value="Histidine kinase-like ATPase, C-terminal domain"/>
    <property type="match status" value="1"/>
</dbReference>
<dbReference type="InterPro" id="IPR004358">
    <property type="entry name" value="Sig_transdc_His_kin-like_C"/>
</dbReference>
<evidence type="ECO:0000256" key="4">
    <source>
        <dbReference type="PROSITE-ProRule" id="PRU00169"/>
    </source>
</evidence>
<dbReference type="OrthoDB" id="367227at2"/>
<keyword evidence="3 4" id="KW-0597">Phosphoprotein</keyword>